<proteinExistence type="predicted"/>
<reference evidence="2 3" key="1">
    <citation type="submission" date="2015-01" db="EMBL/GenBank/DDBJ databases">
        <title>The Genome Sequence of Capronia semiimmersa CBS27337.</title>
        <authorList>
            <consortium name="The Broad Institute Genomics Platform"/>
            <person name="Cuomo C."/>
            <person name="de Hoog S."/>
            <person name="Gorbushina A."/>
            <person name="Stielow B."/>
            <person name="Teixiera M."/>
            <person name="Abouelleil A."/>
            <person name="Chapman S.B."/>
            <person name="Priest M."/>
            <person name="Young S.K."/>
            <person name="Wortman J."/>
            <person name="Nusbaum C."/>
            <person name="Birren B."/>
        </authorList>
    </citation>
    <scope>NUCLEOTIDE SEQUENCE [LARGE SCALE GENOMIC DNA]</scope>
    <source>
        <strain evidence="2 3">CBS 27337</strain>
    </source>
</reference>
<gene>
    <name evidence="2" type="ORF">PV04_02684</name>
</gene>
<keyword evidence="3" id="KW-1185">Reference proteome</keyword>
<protein>
    <submittedName>
        <fullName evidence="2">Uncharacterized protein</fullName>
    </submittedName>
</protein>
<evidence type="ECO:0000313" key="2">
    <source>
        <dbReference type="EMBL" id="KIW70412.1"/>
    </source>
</evidence>
<name>A0A0D2E7X0_9EURO</name>
<dbReference type="EMBL" id="KN846957">
    <property type="protein sequence ID" value="KIW70412.1"/>
    <property type="molecule type" value="Genomic_DNA"/>
</dbReference>
<accession>A0A0D2E7X0</accession>
<evidence type="ECO:0000256" key="1">
    <source>
        <dbReference type="SAM" id="MobiDB-lite"/>
    </source>
</evidence>
<feature type="compositionally biased region" description="Low complexity" evidence="1">
    <location>
        <begin position="8"/>
        <end position="17"/>
    </location>
</feature>
<sequence length="111" mass="12531">MDTTYYLSSRVRSDVSPRPQPDSSLQECKADPRERLFPPPKGDVAQVKVESPLQRREHEFQGALMSPEAGLLQRLKLPKRPSMAFQGTALRCRMEHTIIPVSIGEDDTRLG</sequence>
<dbReference type="HOGENOM" id="CLU_2158070_0_0_1"/>
<feature type="region of interest" description="Disordered" evidence="1">
    <location>
        <begin position="1"/>
        <end position="46"/>
    </location>
</feature>
<organism evidence="2 3">
    <name type="scientific">Phialophora macrospora</name>
    <dbReference type="NCBI Taxonomy" id="1851006"/>
    <lineage>
        <taxon>Eukaryota</taxon>
        <taxon>Fungi</taxon>
        <taxon>Dikarya</taxon>
        <taxon>Ascomycota</taxon>
        <taxon>Pezizomycotina</taxon>
        <taxon>Eurotiomycetes</taxon>
        <taxon>Chaetothyriomycetidae</taxon>
        <taxon>Chaetothyriales</taxon>
        <taxon>Herpotrichiellaceae</taxon>
        <taxon>Phialophora</taxon>
    </lineage>
</organism>
<dbReference type="AlphaFoldDB" id="A0A0D2E7X0"/>
<dbReference type="Proteomes" id="UP000054266">
    <property type="component" value="Unassembled WGS sequence"/>
</dbReference>
<evidence type="ECO:0000313" key="3">
    <source>
        <dbReference type="Proteomes" id="UP000054266"/>
    </source>
</evidence>